<dbReference type="Proteomes" id="UP000284379">
    <property type="component" value="Unassembled WGS sequence"/>
</dbReference>
<dbReference type="RefSeq" id="WP_122201102.1">
    <property type="nucleotide sequence ID" value="NZ_CABJFV010000003.1"/>
</dbReference>
<proteinExistence type="predicted"/>
<dbReference type="EMBL" id="QSGO01000003">
    <property type="protein sequence ID" value="RHB37154.1"/>
    <property type="molecule type" value="Genomic_DNA"/>
</dbReference>
<protein>
    <submittedName>
        <fullName evidence="1">DUF4292 domain-containing protein</fullName>
    </submittedName>
</protein>
<dbReference type="AlphaFoldDB" id="A0A413VUG3"/>
<reference evidence="1 2" key="1">
    <citation type="submission" date="2018-08" db="EMBL/GenBank/DDBJ databases">
        <title>A genome reference for cultivated species of the human gut microbiota.</title>
        <authorList>
            <person name="Zou Y."/>
            <person name="Xue W."/>
            <person name="Luo G."/>
        </authorList>
    </citation>
    <scope>NUCLEOTIDE SEQUENCE [LARGE SCALE GENOMIC DNA]</scope>
    <source>
        <strain evidence="1 2">AM40-30BH</strain>
    </source>
</reference>
<dbReference type="InterPro" id="IPR025634">
    <property type="entry name" value="DUF4292"/>
</dbReference>
<evidence type="ECO:0000313" key="1">
    <source>
        <dbReference type="EMBL" id="RHB37154.1"/>
    </source>
</evidence>
<comment type="caution">
    <text evidence="1">The sequence shown here is derived from an EMBL/GenBank/DDBJ whole genome shotgun (WGS) entry which is preliminary data.</text>
</comment>
<organism evidence="1 2">
    <name type="scientific">Bacteroides nordii</name>
    <dbReference type="NCBI Taxonomy" id="291645"/>
    <lineage>
        <taxon>Bacteria</taxon>
        <taxon>Pseudomonadati</taxon>
        <taxon>Bacteroidota</taxon>
        <taxon>Bacteroidia</taxon>
        <taxon>Bacteroidales</taxon>
        <taxon>Bacteroidaceae</taxon>
        <taxon>Bacteroides</taxon>
    </lineage>
</organism>
<sequence length="186" mass="20838">MRNVFYLLLLVVMLAGCKSTKNITSSVPVAEPCYLSSKLQLTIPSGSDGSITTGGTMKMKGGERVQLSILMPILRTEIARLEITPDEVLLIDRMNKRYVRVSRKELDDILPKDARFSKLEKLLLSASRPEGKAELSGKELGIPSLERAKVRLYDFSSKEFAMTPTEISDRYTQVPLEELLNMLTKL</sequence>
<gene>
    <name evidence="1" type="ORF">DW888_06325</name>
</gene>
<dbReference type="Pfam" id="PF14125">
    <property type="entry name" value="DUF4292"/>
    <property type="match status" value="1"/>
</dbReference>
<dbReference type="PROSITE" id="PS51257">
    <property type="entry name" value="PROKAR_LIPOPROTEIN"/>
    <property type="match status" value="1"/>
</dbReference>
<name>A0A413VUG3_9BACE</name>
<evidence type="ECO:0000313" key="2">
    <source>
        <dbReference type="Proteomes" id="UP000284379"/>
    </source>
</evidence>
<accession>A0A413VUG3</accession>